<dbReference type="Proteomes" id="UP000032300">
    <property type="component" value="Chromosome"/>
</dbReference>
<reference evidence="3 4" key="2">
    <citation type="submission" date="2015-02" db="EMBL/GenBank/DDBJ databases">
        <title>The complete genome of Sphingomonas hengshuiensis sp. WHSC-8 isolated from soil of Hengshui Lake.</title>
        <authorList>
            <person name="Wei S."/>
            <person name="Guo J."/>
            <person name="Su C."/>
            <person name="Wu R."/>
            <person name="Zhang Z."/>
            <person name="Liang K."/>
            <person name="Li H."/>
            <person name="Wang T."/>
            <person name="Liu H."/>
            <person name="Zhang C."/>
            <person name="Li Z."/>
            <person name="Wang Q."/>
            <person name="Meng J."/>
        </authorList>
    </citation>
    <scope>NUCLEOTIDE SEQUENCE [LARGE SCALE GENOMIC DNA]</scope>
    <source>
        <strain evidence="3 4">WHSC-8</strain>
    </source>
</reference>
<proteinExistence type="inferred from homology"/>
<dbReference type="CDD" id="cd07814">
    <property type="entry name" value="SRPBCC_CalC_Aha1-like"/>
    <property type="match status" value="1"/>
</dbReference>
<reference evidence="3 4" key="1">
    <citation type="journal article" date="2015" name="Int. J. Syst. Evol. Microbiol.">
        <title>Sphingomonas hengshuiensis sp. nov., isolated from lake wetland.</title>
        <authorList>
            <person name="Wei S."/>
            <person name="Wang T."/>
            <person name="Liu H."/>
            <person name="Zhang C."/>
            <person name="Guo J."/>
            <person name="Wang Q."/>
            <person name="Liang K."/>
            <person name="Zhang Z."/>
        </authorList>
    </citation>
    <scope>NUCLEOTIDE SEQUENCE [LARGE SCALE GENOMIC DNA]</scope>
    <source>
        <strain evidence="3 4">WHSC-8</strain>
    </source>
</reference>
<evidence type="ECO:0000313" key="4">
    <source>
        <dbReference type="Proteomes" id="UP000032300"/>
    </source>
</evidence>
<dbReference type="AlphaFoldDB" id="A0A7U4J800"/>
<accession>A0A7U4J800</accession>
<evidence type="ECO:0000313" key="3">
    <source>
        <dbReference type="EMBL" id="AJP71950.1"/>
    </source>
</evidence>
<evidence type="ECO:0000259" key="2">
    <source>
        <dbReference type="Pfam" id="PF08327"/>
    </source>
</evidence>
<evidence type="ECO:0000256" key="1">
    <source>
        <dbReference type="ARBA" id="ARBA00006817"/>
    </source>
</evidence>
<dbReference type="EMBL" id="CP010836">
    <property type="protein sequence ID" value="AJP71950.1"/>
    <property type="molecule type" value="Genomic_DNA"/>
</dbReference>
<gene>
    <name evidence="3" type="ORF">TS85_09365</name>
</gene>
<dbReference type="InterPro" id="IPR023393">
    <property type="entry name" value="START-like_dom_sf"/>
</dbReference>
<dbReference type="SUPFAM" id="SSF55961">
    <property type="entry name" value="Bet v1-like"/>
    <property type="match status" value="1"/>
</dbReference>
<organism evidence="3 4">
    <name type="scientific">Sphingomonas hengshuiensis</name>
    <dbReference type="NCBI Taxonomy" id="1609977"/>
    <lineage>
        <taxon>Bacteria</taxon>
        <taxon>Pseudomonadati</taxon>
        <taxon>Pseudomonadota</taxon>
        <taxon>Alphaproteobacteria</taxon>
        <taxon>Sphingomonadales</taxon>
        <taxon>Sphingomonadaceae</taxon>
        <taxon>Sphingomonas</taxon>
    </lineage>
</organism>
<keyword evidence="4" id="KW-1185">Reference proteome</keyword>
<comment type="similarity">
    <text evidence="1">Belongs to the AHA1 family.</text>
</comment>
<dbReference type="RefSeq" id="WP_044331803.1">
    <property type="nucleotide sequence ID" value="NZ_CP010836.1"/>
</dbReference>
<sequence>MTDARTVPVFMIQRRFAAPIERVFDAWADPVQMEKWSGPTGSQVTVLRGGIAAGETLHARSVSAEGQEMHTLVRYHEVSRPDRLVYDQSFADAEGAIVKAPFFDVWPRVMRTEVDLAEDEGGTRLTLRWTPVDATPDEEAMFASVMESMTGGWSGSFDKLDAFLAG</sequence>
<dbReference type="Gene3D" id="3.30.530.20">
    <property type="match status" value="1"/>
</dbReference>
<feature type="domain" description="Activator of Hsp90 ATPase homologue 1/2-like C-terminal" evidence="2">
    <location>
        <begin position="17"/>
        <end position="164"/>
    </location>
</feature>
<dbReference type="KEGG" id="sphi:TS85_09365"/>
<dbReference type="InterPro" id="IPR013538">
    <property type="entry name" value="ASHA1/2-like_C"/>
</dbReference>
<dbReference type="Pfam" id="PF08327">
    <property type="entry name" value="AHSA1"/>
    <property type="match status" value="1"/>
</dbReference>
<name>A0A7U4J800_9SPHN</name>
<protein>
    <recommendedName>
        <fullName evidence="2">Activator of Hsp90 ATPase homologue 1/2-like C-terminal domain-containing protein</fullName>
    </recommendedName>
</protein>